<accession>A0ABT2YW93</accession>
<gene>
    <name evidence="1" type="ORF">OE647_00130</name>
</gene>
<evidence type="ECO:0000313" key="1">
    <source>
        <dbReference type="EMBL" id="MCV2863138.1"/>
    </source>
</evidence>
<protein>
    <submittedName>
        <fullName evidence="1">Flagellar biosynthesis protein</fullName>
    </submittedName>
</protein>
<keyword evidence="1" id="KW-0282">Flagellum</keyword>
<comment type="caution">
    <text evidence="1">The sequence shown here is derived from an EMBL/GenBank/DDBJ whole genome shotgun (WGS) entry which is preliminary data.</text>
</comment>
<name>A0ABT2YW93_9RHOB</name>
<dbReference type="RefSeq" id="WP_263719555.1">
    <property type="nucleotide sequence ID" value="NZ_JAOWLA010000001.1"/>
</dbReference>
<keyword evidence="1" id="KW-0966">Cell projection</keyword>
<dbReference type="EMBL" id="JAOWLA010000001">
    <property type="protein sequence ID" value="MCV2863138.1"/>
    <property type="molecule type" value="Genomic_DNA"/>
</dbReference>
<dbReference type="Proteomes" id="UP001652503">
    <property type="component" value="Unassembled WGS sequence"/>
</dbReference>
<organism evidence="1 2">
    <name type="scientific">Albidovulum sediminicola</name>
    <dbReference type="NCBI Taxonomy" id="2984331"/>
    <lineage>
        <taxon>Bacteria</taxon>
        <taxon>Pseudomonadati</taxon>
        <taxon>Pseudomonadota</taxon>
        <taxon>Alphaproteobacteria</taxon>
        <taxon>Rhodobacterales</taxon>
        <taxon>Paracoccaceae</taxon>
        <taxon>Albidovulum</taxon>
    </lineage>
</organism>
<reference evidence="1 2" key="1">
    <citation type="submission" date="2022-10" db="EMBL/GenBank/DDBJ databases">
        <title>Defluviimonas sp. nov., isolated from ocean surface water.</title>
        <authorList>
            <person name="He W."/>
            <person name="Wang L."/>
            <person name="Zhang D.-F."/>
        </authorList>
    </citation>
    <scope>NUCLEOTIDE SEQUENCE [LARGE SCALE GENOMIC DNA]</scope>
    <source>
        <strain evidence="1 2">WL0075</strain>
    </source>
</reference>
<keyword evidence="1" id="KW-0969">Cilium</keyword>
<proteinExistence type="predicted"/>
<sequence length="199" mass="22179">MTRPVSLECFDEAPEGEVRRDVSSVQLEEARLQAYESGFTAGWDDAINAQDEEIARLRADLGQSLRELSLTYAEARGHIQHALEPLLVEMVAKVLPKMAQEALGHLVLEALRPETERLLDVPVRLRAHPENQRTVEEIVIPRADFPLVFEAEPSLSRGQVRLIAGPREVDIDLDRAIAEIGAAVTDFFQADEPQEAAHD</sequence>
<keyword evidence="2" id="KW-1185">Reference proteome</keyword>
<evidence type="ECO:0000313" key="2">
    <source>
        <dbReference type="Proteomes" id="UP001652503"/>
    </source>
</evidence>